<dbReference type="FunFam" id="3.80.10.10:FF:000129">
    <property type="entry name" value="Leucine-rich repeat receptor-like kinase"/>
    <property type="match status" value="1"/>
</dbReference>
<dbReference type="Pfam" id="PF07714">
    <property type="entry name" value="PK_Tyr_Ser-Thr"/>
    <property type="match status" value="1"/>
</dbReference>
<evidence type="ECO:0000256" key="3">
    <source>
        <dbReference type="ARBA" id="ARBA00022527"/>
    </source>
</evidence>
<feature type="transmembrane region" description="Helical" evidence="17">
    <location>
        <begin position="457"/>
        <end position="479"/>
    </location>
</feature>
<keyword evidence="21" id="KW-1185">Reference proteome</keyword>
<dbReference type="GO" id="GO:0016020">
    <property type="term" value="C:membrane"/>
    <property type="evidence" value="ECO:0007669"/>
    <property type="project" value="UniProtKB-SubCell"/>
</dbReference>
<dbReference type="GO" id="GO:0004674">
    <property type="term" value="F:protein serine/threonine kinase activity"/>
    <property type="evidence" value="ECO:0007669"/>
    <property type="project" value="UniProtKB-KW"/>
</dbReference>
<dbReference type="PROSITE" id="PS50011">
    <property type="entry name" value="PROTEIN_KINASE_DOM"/>
    <property type="match status" value="1"/>
</dbReference>
<evidence type="ECO:0000256" key="4">
    <source>
        <dbReference type="ARBA" id="ARBA00022614"/>
    </source>
</evidence>
<dbReference type="EMBL" id="JAAGAX010000002">
    <property type="protein sequence ID" value="KAF2323498.1"/>
    <property type="molecule type" value="Genomic_DNA"/>
</dbReference>
<dbReference type="InterPro" id="IPR000719">
    <property type="entry name" value="Prot_kinase_dom"/>
</dbReference>
<evidence type="ECO:0000313" key="21">
    <source>
        <dbReference type="Proteomes" id="UP000467840"/>
    </source>
</evidence>
<dbReference type="InterPro" id="IPR008271">
    <property type="entry name" value="Ser/Thr_kinase_AS"/>
</dbReference>
<evidence type="ECO:0000256" key="15">
    <source>
        <dbReference type="ARBA" id="ARBA00048679"/>
    </source>
</evidence>
<dbReference type="EC" id="2.7.11.1" evidence="2"/>
<feature type="chain" id="PRO_5025635394" description="non-specific serine/threonine protein kinase" evidence="18">
    <location>
        <begin position="23"/>
        <end position="772"/>
    </location>
</feature>
<dbReference type="PRINTS" id="PR00019">
    <property type="entry name" value="LEURICHRPT"/>
</dbReference>
<reference evidence="20 21" key="1">
    <citation type="journal article" date="2020" name="Mol. Plant">
        <title>The Chromosome-Based Rubber Tree Genome Provides New Insights into Spurge Genome Evolution and Rubber Biosynthesis.</title>
        <authorList>
            <person name="Liu J."/>
            <person name="Shi C."/>
            <person name="Shi C.C."/>
            <person name="Li W."/>
            <person name="Zhang Q.J."/>
            <person name="Zhang Y."/>
            <person name="Li K."/>
            <person name="Lu H.F."/>
            <person name="Shi C."/>
            <person name="Zhu S.T."/>
            <person name="Xiao Z.Y."/>
            <person name="Nan H."/>
            <person name="Yue Y."/>
            <person name="Zhu X.G."/>
            <person name="Wu Y."/>
            <person name="Hong X.N."/>
            <person name="Fan G.Y."/>
            <person name="Tong Y."/>
            <person name="Zhang D."/>
            <person name="Mao C.L."/>
            <person name="Liu Y.L."/>
            <person name="Hao S.J."/>
            <person name="Liu W.Q."/>
            <person name="Lv M.Q."/>
            <person name="Zhang H.B."/>
            <person name="Liu Y."/>
            <person name="Hu-Tang G.R."/>
            <person name="Wang J.P."/>
            <person name="Wang J.H."/>
            <person name="Sun Y.H."/>
            <person name="Ni S.B."/>
            <person name="Chen W.B."/>
            <person name="Zhang X.C."/>
            <person name="Jiao Y.N."/>
            <person name="Eichler E.E."/>
            <person name="Li G.H."/>
            <person name="Liu X."/>
            <person name="Gao L.Z."/>
        </authorList>
    </citation>
    <scope>NUCLEOTIDE SEQUENCE [LARGE SCALE GENOMIC DNA]</scope>
    <source>
        <strain evidence="21">cv. GT1</strain>
        <tissue evidence="20">Leaf</tissue>
    </source>
</reference>
<dbReference type="Pfam" id="PF13855">
    <property type="entry name" value="LRR_8"/>
    <property type="match status" value="1"/>
</dbReference>
<dbReference type="PROSITE" id="PS00107">
    <property type="entry name" value="PROTEIN_KINASE_ATP"/>
    <property type="match status" value="1"/>
</dbReference>
<keyword evidence="3" id="KW-0723">Serine/threonine-protein kinase</keyword>
<keyword evidence="12 17" id="KW-1133">Transmembrane helix</keyword>
<keyword evidence="6 17" id="KW-0812">Transmembrane</keyword>
<dbReference type="Gene3D" id="3.80.10.10">
    <property type="entry name" value="Ribonuclease Inhibitor"/>
    <property type="match status" value="1"/>
</dbReference>
<keyword evidence="11 16" id="KW-0067">ATP-binding</keyword>
<name>A0A6A6NEG0_HEVBR</name>
<dbReference type="InterPro" id="IPR024788">
    <property type="entry name" value="Malectin-like_Carb-bd_dom"/>
</dbReference>
<feature type="signal peptide" evidence="18">
    <location>
        <begin position="1"/>
        <end position="22"/>
    </location>
</feature>
<dbReference type="PANTHER" id="PTHR45631">
    <property type="entry name" value="OS07G0107800 PROTEIN-RELATED"/>
    <property type="match status" value="1"/>
</dbReference>
<dbReference type="InterPro" id="IPR011009">
    <property type="entry name" value="Kinase-like_dom_sf"/>
</dbReference>
<evidence type="ECO:0000256" key="14">
    <source>
        <dbReference type="ARBA" id="ARBA00047899"/>
    </source>
</evidence>
<evidence type="ECO:0000256" key="11">
    <source>
        <dbReference type="ARBA" id="ARBA00022840"/>
    </source>
</evidence>
<keyword evidence="10" id="KW-0418">Kinase</keyword>
<evidence type="ECO:0000256" key="6">
    <source>
        <dbReference type="ARBA" id="ARBA00022692"/>
    </source>
</evidence>
<dbReference type="InterPro" id="IPR001611">
    <property type="entry name" value="Leu-rich_rpt"/>
</dbReference>
<evidence type="ECO:0000256" key="2">
    <source>
        <dbReference type="ARBA" id="ARBA00012513"/>
    </source>
</evidence>
<evidence type="ECO:0000259" key="19">
    <source>
        <dbReference type="PROSITE" id="PS50011"/>
    </source>
</evidence>
<dbReference type="SMART" id="SM00220">
    <property type="entry name" value="S_TKc"/>
    <property type="match status" value="1"/>
</dbReference>
<dbReference type="Gene3D" id="3.30.200.20">
    <property type="entry name" value="Phosphorylase Kinase, domain 1"/>
    <property type="match status" value="1"/>
</dbReference>
<evidence type="ECO:0000256" key="12">
    <source>
        <dbReference type="ARBA" id="ARBA00022989"/>
    </source>
</evidence>
<evidence type="ECO:0000256" key="18">
    <source>
        <dbReference type="SAM" id="SignalP"/>
    </source>
</evidence>
<proteinExistence type="predicted"/>
<dbReference type="SMART" id="SM00369">
    <property type="entry name" value="LRR_TYP"/>
    <property type="match status" value="3"/>
</dbReference>
<evidence type="ECO:0000256" key="13">
    <source>
        <dbReference type="ARBA" id="ARBA00023136"/>
    </source>
</evidence>
<dbReference type="GO" id="GO:0005524">
    <property type="term" value="F:ATP binding"/>
    <property type="evidence" value="ECO:0007669"/>
    <property type="project" value="UniProtKB-UniRule"/>
</dbReference>
<keyword evidence="13 17" id="KW-0472">Membrane</keyword>
<dbReference type="InterPro" id="IPR003591">
    <property type="entry name" value="Leu-rich_rpt_typical-subtyp"/>
</dbReference>
<comment type="subcellular location">
    <subcellularLocation>
        <location evidence="1">Membrane</location>
        <topology evidence="1">Single-pass membrane protein</topology>
    </subcellularLocation>
</comment>
<evidence type="ECO:0000256" key="9">
    <source>
        <dbReference type="ARBA" id="ARBA00022741"/>
    </source>
</evidence>
<dbReference type="InterPro" id="IPR032675">
    <property type="entry name" value="LRR_dom_sf"/>
</dbReference>
<dbReference type="AlphaFoldDB" id="A0A6A6NEG0"/>
<comment type="catalytic activity">
    <reaction evidence="15">
        <text>L-seryl-[protein] + ATP = O-phospho-L-seryl-[protein] + ADP + H(+)</text>
        <dbReference type="Rhea" id="RHEA:17989"/>
        <dbReference type="Rhea" id="RHEA-COMP:9863"/>
        <dbReference type="Rhea" id="RHEA-COMP:11604"/>
        <dbReference type="ChEBI" id="CHEBI:15378"/>
        <dbReference type="ChEBI" id="CHEBI:29999"/>
        <dbReference type="ChEBI" id="CHEBI:30616"/>
        <dbReference type="ChEBI" id="CHEBI:83421"/>
        <dbReference type="ChEBI" id="CHEBI:456216"/>
        <dbReference type="EC" id="2.7.11.1"/>
    </reaction>
</comment>
<feature type="binding site" evidence="16">
    <location>
        <position position="538"/>
    </location>
    <ligand>
        <name>ATP</name>
        <dbReference type="ChEBI" id="CHEBI:30616"/>
    </ligand>
</feature>
<evidence type="ECO:0000313" key="20">
    <source>
        <dbReference type="EMBL" id="KAF2323498.1"/>
    </source>
</evidence>
<dbReference type="Pfam" id="PF12819">
    <property type="entry name" value="Malectin_like"/>
    <property type="match status" value="1"/>
</dbReference>
<evidence type="ECO:0000256" key="8">
    <source>
        <dbReference type="ARBA" id="ARBA00022737"/>
    </source>
</evidence>
<dbReference type="FunFam" id="1.10.510.10:FF:001023">
    <property type="entry name" value="Os07g0541700 protein"/>
    <property type="match status" value="1"/>
</dbReference>
<evidence type="ECO:0000256" key="16">
    <source>
        <dbReference type="PROSITE-ProRule" id="PRU10141"/>
    </source>
</evidence>
<keyword evidence="4" id="KW-0433">Leucine-rich repeat</keyword>
<dbReference type="SUPFAM" id="SSF56112">
    <property type="entry name" value="Protein kinase-like (PK-like)"/>
    <property type="match status" value="1"/>
</dbReference>
<feature type="domain" description="Protein kinase" evidence="19">
    <location>
        <begin position="510"/>
        <end position="772"/>
    </location>
</feature>
<accession>A0A6A6NEG0</accession>
<organism evidence="20 21">
    <name type="scientific">Hevea brasiliensis</name>
    <name type="common">Para rubber tree</name>
    <name type="synonym">Siphonia brasiliensis</name>
    <dbReference type="NCBI Taxonomy" id="3981"/>
    <lineage>
        <taxon>Eukaryota</taxon>
        <taxon>Viridiplantae</taxon>
        <taxon>Streptophyta</taxon>
        <taxon>Embryophyta</taxon>
        <taxon>Tracheophyta</taxon>
        <taxon>Spermatophyta</taxon>
        <taxon>Magnoliopsida</taxon>
        <taxon>eudicotyledons</taxon>
        <taxon>Gunneridae</taxon>
        <taxon>Pentapetalae</taxon>
        <taxon>rosids</taxon>
        <taxon>fabids</taxon>
        <taxon>Malpighiales</taxon>
        <taxon>Euphorbiaceae</taxon>
        <taxon>Crotonoideae</taxon>
        <taxon>Micrandreae</taxon>
        <taxon>Hevea</taxon>
    </lineage>
</organism>
<keyword evidence="7 18" id="KW-0732">Signal</keyword>
<dbReference type="SUPFAM" id="SSF52058">
    <property type="entry name" value="L domain-like"/>
    <property type="match status" value="1"/>
</dbReference>
<evidence type="ECO:0000256" key="7">
    <source>
        <dbReference type="ARBA" id="ARBA00022729"/>
    </source>
</evidence>
<evidence type="ECO:0000256" key="10">
    <source>
        <dbReference type="ARBA" id="ARBA00022777"/>
    </source>
</evidence>
<protein>
    <recommendedName>
        <fullName evidence="2">non-specific serine/threonine protein kinase</fullName>
        <ecNumber evidence="2">2.7.11.1</ecNumber>
    </recommendedName>
</protein>
<dbReference type="Gene3D" id="1.10.510.10">
    <property type="entry name" value="Transferase(Phosphotransferase) domain 1"/>
    <property type="match status" value="1"/>
</dbReference>
<sequence>MDGWQRFLLFSILWLIFAPIYASYSGSSKVAAAANKEPAGRRKLATGNPGSISIDCGVDEDYFDENIGLLYKSDRDFISSGENHDAESGSTSLEAFVERQSLELHHVNDSIYRSKFGSLRVARRFQLSYTNGMIFRYKDDVFHRIWHTLRLTNSIWVNATPEIQPQEINDSYKLPIEVLRTTAQPKNDLDSLAYSDSFSCVQSCNFYVYFHFAEIVETPHDQRRVFTVTLNDVNSEPISLEYLKPQTIILNTQKDIYFTIDQTSNSGLPPILNAFEILEVVELPLSPTDQADVDAIMAIMQSYNINGDDLQGDPCVPKVLSWNGLNCSYDNNPPRIISLDLSSRKLTGEIAPSLSALKAIHSLDLSYNKLTGILPNFLSELLNLTFLDLSYNELTGPVPEFLAQLPNLNTLNLTGNKLTGSIPQSLIEKFNNGTLQLSFDKNPNLCQSDSCEEKKHFLLPVVASIISILLLLLLCMLAISWRHRRQQAIAETQKSKNQTFSYSEIISITDNFKTVIGGGGFGKVYFGTLKDGTQVAIKLLSQSSNQGYKEFQAEVQHLMVVHHRNLVSLIGYSNDSHNMALVYEYMVNGNLQEHLSKKSGRILTWKERFQIAVDAAYGLEYLHNGCKPPIIHRDLKTSNILLNEKWQAKIADFGLSRAFTNENGSHVSTCPAGTFGYVDPEGDIQTIVDPRLHGEFDATSAWKAVETAFSCVSNFSIQRPDMSHVLAELQECLAIVMAVEESQTMKAGVIRSSNSLLMSHLNIDTDMAPSPR</sequence>
<gene>
    <name evidence="20" type="ORF">GH714_035743</name>
</gene>
<keyword evidence="8" id="KW-0677">Repeat</keyword>
<dbReference type="PANTHER" id="PTHR45631:SF212">
    <property type="entry name" value="PROTEIN KINASE DOMAIN-CONTAINING PROTEIN"/>
    <property type="match status" value="1"/>
</dbReference>
<dbReference type="InterPro" id="IPR017441">
    <property type="entry name" value="Protein_kinase_ATP_BS"/>
</dbReference>
<evidence type="ECO:0000256" key="17">
    <source>
        <dbReference type="SAM" id="Phobius"/>
    </source>
</evidence>
<dbReference type="FunFam" id="3.30.200.20:FF:000394">
    <property type="entry name" value="Leucine-rich repeat receptor-like protein kinase"/>
    <property type="match status" value="1"/>
</dbReference>
<dbReference type="InterPro" id="IPR001245">
    <property type="entry name" value="Ser-Thr/Tyr_kinase_cat_dom"/>
</dbReference>
<evidence type="ECO:0000256" key="1">
    <source>
        <dbReference type="ARBA" id="ARBA00004167"/>
    </source>
</evidence>
<comment type="catalytic activity">
    <reaction evidence="14">
        <text>L-threonyl-[protein] + ATP = O-phospho-L-threonyl-[protein] + ADP + H(+)</text>
        <dbReference type="Rhea" id="RHEA:46608"/>
        <dbReference type="Rhea" id="RHEA-COMP:11060"/>
        <dbReference type="Rhea" id="RHEA-COMP:11605"/>
        <dbReference type="ChEBI" id="CHEBI:15378"/>
        <dbReference type="ChEBI" id="CHEBI:30013"/>
        <dbReference type="ChEBI" id="CHEBI:30616"/>
        <dbReference type="ChEBI" id="CHEBI:61977"/>
        <dbReference type="ChEBI" id="CHEBI:456216"/>
        <dbReference type="EC" id="2.7.11.1"/>
    </reaction>
</comment>
<keyword evidence="9 16" id="KW-0547">Nucleotide-binding</keyword>
<comment type="caution">
    <text evidence="20">The sequence shown here is derived from an EMBL/GenBank/DDBJ whole genome shotgun (WGS) entry which is preliminary data.</text>
</comment>
<dbReference type="PROSITE" id="PS00108">
    <property type="entry name" value="PROTEIN_KINASE_ST"/>
    <property type="match status" value="1"/>
</dbReference>
<keyword evidence="5" id="KW-0808">Transferase</keyword>
<evidence type="ECO:0000256" key="5">
    <source>
        <dbReference type="ARBA" id="ARBA00022679"/>
    </source>
</evidence>
<dbReference type="Proteomes" id="UP000467840">
    <property type="component" value="Chromosome 11"/>
</dbReference>